<accession>A0A6C0HBT5</accession>
<dbReference type="InterPro" id="IPR003323">
    <property type="entry name" value="OTU_dom"/>
</dbReference>
<name>A0A6C0HBT5_9ZZZZ</name>
<dbReference type="Pfam" id="PF02338">
    <property type="entry name" value="OTU"/>
    <property type="match status" value="1"/>
</dbReference>
<protein>
    <recommendedName>
        <fullName evidence="1">OTU domain-containing protein</fullName>
    </recommendedName>
</protein>
<dbReference type="Gene3D" id="3.90.70.80">
    <property type="match status" value="1"/>
</dbReference>
<dbReference type="PROSITE" id="PS50802">
    <property type="entry name" value="OTU"/>
    <property type="match status" value="1"/>
</dbReference>
<evidence type="ECO:0000313" key="2">
    <source>
        <dbReference type="EMBL" id="QHT77595.1"/>
    </source>
</evidence>
<feature type="domain" description="OTU" evidence="1">
    <location>
        <begin position="1"/>
        <end position="116"/>
    </location>
</feature>
<dbReference type="InterPro" id="IPR038765">
    <property type="entry name" value="Papain-like_cys_pep_sf"/>
</dbReference>
<dbReference type="EMBL" id="MN739920">
    <property type="protein sequence ID" value="QHT77595.1"/>
    <property type="molecule type" value="Genomic_DNA"/>
</dbReference>
<evidence type="ECO:0000259" key="1">
    <source>
        <dbReference type="PROSITE" id="PS50802"/>
    </source>
</evidence>
<dbReference type="SUPFAM" id="SSF54001">
    <property type="entry name" value="Cysteine proteinases"/>
    <property type="match status" value="1"/>
</dbReference>
<reference evidence="2" key="1">
    <citation type="journal article" date="2020" name="Nature">
        <title>Giant virus diversity and host interactions through global metagenomics.</title>
        <authorList>
            <person name="Schulz F."/>
            <person name="Roux S."/>
            <person name="Paez-Espino D."/>
            <person name="Jungbluth S."/>
            <person name="Walsh D.A."/>
            <person name="Denef V.J."/>
            <person name="McMahon K.D."/>
            <person name="Konstantinidis K.T."/>
            <person name="Eloe-Fadrosh E.A."/>
            <person name="Kyrpides N.C."/>
            <person name="Woyke T."/>
        </authorList>
    </citation>
    <scope>NUCLEOTIDE SEQUENCE</scope>
    <source>
        <strain evidence="2">GVMAG-M-3300023179-90</strain>
    </source>
</reference>
<dbReference type="AlphaFoldDB" id="A0A6C0HBT5"/>
<dbReference type="CDD" id="cd22744">
    <property type="entry name" value="OTU"/>
    <property type="match status" value="1"/>
</dbReference>
<proteinExistence type="predicted"/>
<organism evidence="2">
    <name type="scientific">viral metagenome</name>
    <dbReference type="NCBI Taxonomy" id="1070528"/>
    <lineage>
        <taxon>unclassified sequences</taxon>
        <taxon>metagenomes</taxon>
        <taxon>organismal metagenomes</taxon>
    </lineage>
</organism>
<sequence>MSCLFNSLSAFIRETPYDIRQIVCDYLERDGPIINGLETKFVLELENPNYIKDMRKTSTWGGANEIQAACSIWRIRVIVKNYRDRSDKDIEFIPIHGDYVKTVYLYWTGGHYEPIR</sequence>